<dbReference type="InterPro" id="IPR036962">
    <property type="entry name" value="Glyco_hydro_3_N_sf"/>
</dbReference>
<keyword evidence="2" id="KW-0378">Hydrolase</keyword>
<reference evidence="4 5" key="1">
    <citation type="submission" date="2017-05" db="EMBL/GenBank/DDBJ databases">
        <authorList>
            <person name="Varghese N."/>
            <person name="Submissions S."/>
        </authorList>
    </citation>
    <scope>NUCLEOTIDE SEQUENCE [LARGE SCALE GENOMIC DNA]</scope>
    <source>
        <strain evidence="4 5">DSM 19036</strain>
    </source>
</reference>
<evidence type="ECO:0000259" key="3">
    <source>
        <dbReference type="SMART" id="SM01217"/>
    </source>
</evidence>
<dbReference type="FunFam" id="2.60.40.10:FF:000495">
    <property type="entry name" value="Periplasmic beta-glucosidase"/>
    <property type="match status" value="1"/>
</dbReference>
<dbReference type="Pfam" id="PF00933">
    <property type="entry name" value="Glyco_hydro_3"/>
    <property type="match status" value="1"/>
</dbReference>
<evidence type="ECO:0000313" key="5">
    <source>
        <dbReference type="Proteomes" id="UP000320300"/>
    </source>
</evidence>
<dbReference type="AlphaFoldDB" id="A0A521AFF3"/>
<dbReference type="GO" id="GO:0009251">
    <property type="term" value="P:glucan catabolic process"/>
    <property type="evidence" value="ECO:0007669"/>
    <property type="project" value="TreeGrafter"/>
</dbReference>
<accession>A0A521AFF3</accession>
<sequence length="768" mass="83573">MIRNYILLAAFIGITGTEGFSQTYKDQRAPVTARVKDLMARMTMEEKVGQMNMSSLEGSLKSKVGFGVVESPFIIAGDIAAQSAEAKKHAFENTRLGIPPIQIGEGLHGVLAAGSTIFPQTIGQGSTWNPQLIYEMGCVIAAEATAMGIDQALSPLFDLIRDPRYGRVEECFAEDPYLVGKLGYAFVTGLQGMPEQSKLGIGTNKIMATAKHFAGYSYSLGGVNLAPTPIGERELRTMFLAPFEEIVRKGNIYSLMPSYNEIDGIPAHSSTFLLDQVLRREWKFKGYVISDYGGLGQLYNFHQVAKGPHEAAVLGLQAGVDVEASRPDVYKDLAKMVHEGTINVKQIDSAVSRILTAKFKAGLFEKKLPDSAGIKTKLHTASSVALSRSIAEESIVLLKNQDHLLPLDAKKIKSIAVIGPNANKVQYGDYSYTRDNRSGTTVLQGIRQSVGSGIMVNYAQGCELSGHDRSGIAKAVAEAQKSDVAVVVLGTTSVVFQGIGWNGKAGKDEPTDPFTCGEGYDVTDIDPQGVQRELLQAIYKTGKPVILVLIQGRPWSIAWEKENIPAIIEGWYPGEKGGDALADVIFGKVNPSGRLNMSIPQSSGHIPVFYNYVNSSKGNNREPGTPDKPGRDYVYSSTAPLFPFGYGLTYTDFAYSDLMLSAKRFGKGGQLEVSCKIKNTGNMKGKEVVQLYLGGKVNSVSTPVKSLRDFNKVELAAGEEKTLKFRLTEEDIRIWNRQMKRVTEPGSFKVMIGKSADDIILTETVEYD</sequence>
<organism evidence="4 5">
    <name type="scientific">Pedobacter westerhofensis</name>
    <dbReference type="NCBI Taxonomy" id="425512"/>
    <lineage>
        <taxon>Bacteria</taxon>
        <taxon>Pseudomonadati</taxon>
        <taxon>Bacteroidota</taxon>
        <taxon>Sphingobacteriia</taxon>
        <taxon>Sphingobacteriales</taxon>
        <taxon>Sphingobacteriaceae</taxon>
        <taxon>Pedobacter</taxon>
    </lineage>
</organism>
<evidence type="ECO:0000313" key="4">
    <source>
        <dbReference type="EMBL" id="SMO33553.1"/>
    </source>
</evidence>
<dbReference type="InterPro" id="IPR013783">
    <property type="entry name" value="Ig-like_fold"/>
</dbReference>
<name>A0A521AFF3_9SPHI</name>
<evidence type="ECO:0000256" key="1">
    <source>
        <dbReference type="ARBA" id="ARBA00005336"/>
    </source>
</evidence>
<dbReference type="SUPFAM" id="SSF51445">
    <property type="entry name" value="(Trans)glycosidases"/>
    <property type="match status" value="1"/>
</dbReference>
<dbReference type="SUPFAM" id="SSF52279">
    <property type="entry name" value="Beta-D-glucan exohydrolase, C-terminal domain"/>
    <property type="match status" value="1"/>
</dbReference>
<comment type="similarity">
    <text evidence="1">Belongs to the glycosyl hydrolase 3 family.</text>
</comment>
<dbReference type="EMBL" id="FXTN01000001">
    <property type="protein sequence ID" value="SMO33553.1"/>
    <property type="molecule type" value="Genomic_DNA"/>
</dbReference>
<dbReference type="Proteomes" id="UP000320300">
    <property type="component" value="Unassembled WGS sequence"/>
</dbReference>
<dbReference type="Gene3D" id="3.40.50.1700">
    <property type="entry name" value="Glycoside hydrolase family 3 C-terminal domain"/>
    <property type="match status" value="1"/>
</dbReference>
<dbReference type="InterPro" id="IPR026891">
    <property type="entry name" value="Fn3-like"/>
</dbReference>
<dbReference type="PANTHER" id="PTHR30620">
    <property type="entry name" value="PERIPLASMIC BETA-GLUCOSIDASE-RELATED"/>
    <property type="match status" value="1"/>
</dbReference>
<dbReference type="Gene3D" id="2.60.40.10">
    <property type="entry name" value="Immunoglobulins"/>
    <property type="match status" value="1"/>
</dbReference>
<dbReference type="GO" id="GO:0008422">
    <property type="term" value="F:beta-glucosidase activity"/>
    <property type="evidence" value="ECO:0007669"/>
    <property type="project" value="TreeGrafter"/>
</dbReference>
<evidence type="ECO:0000256" key="2">
    <source>
        <dbReference type="ARBA" id="ARBA00022801"/>
    </source>
</evidence>
<dbReference type="FunFam" id="3.40.50.1700:FF:000009">
    <property type="entry name" value="Periplasmic beta-glucosidase"/>
    <property type="match status" value="1"/>
</dbReference>
<dbReference type="InterPro" id="IPR002772">
    <property type="entry name" value="Glyco_hydro_3_C"/>
</dbReference>
<feature type="domain" description="Fibronectin type III-like" evidence="3">
    <location>
        <begin position="687"/>
        <end position="756"/>
    </location>
</feature>
<dbReference type="RefSeq" id="WP_185960338.1">
    <property type="nucleotide sequence ID" value="NZ_CBCSJO010000002.1"/>
</dbReference>
<dbReference type="InterPro" id="IPR036881">
    <property type="entry name" value="Glyco_hydro_3_C_sf"/>
</dbReference>
<dbReference type="Pfam" id="PF01915">
    <property type="entry name" value="Glyco_hydro_3_C"/>
    <property type="match status" value="1"/>
</dbReference>
<gene>
    <name evidence="4" type="ORF">SAMN06265348_101129</name>
</gene>
<dbReference type="InterPro" id="IPR001764">
    <property type="entry name" value="Glyco_hydro_3_N"/>
</dbReference>
<dbReference type="Gene3D" id="3.20.20.300">
    <property type="entry name" value="Glycoside hydrolase, family 3, N-terminal domain"/>
    <property type="match status" value="1"/>
</dbReference>
<dbReference type="InterPro" id="IPR017853">
    <property type="entry name" value="GH"/>
</dbReference>
<dbReference type="InterPro" id="IPR051915">
    <property type="entry name" value="Cellulose_Degrad_GH3"/>
</dbReference>
<dbReference type="Pfam" id="PF14310">
    <property type="entry name" value="Fn3-like"/>
    <property type="match status" value="1"/>
</dbReference>
<keyword evidence="5" id="KW-1185">Reference proteome</keyword>
<protein>
    <submittedName>
        <fullName evidence="4">Beta-glucosidase</fullName>
    </submittedName>
</protein>
<dbReference type="PANTHER" id="PTHR30620:SF123">
    <property type="entry name" value="BETA-XYLOSIDASE"/>
    <property type="match status" value="1"/>
</dbReference>
<dbReference type="SMART" id="SM01217">
    <property type="entry name" value="Fn3_like"/>
    <property type="match status" value="1"/>
</dbReference>
<dbReference type="PRINTS" id="PR00133">
    <property type="entry name" value="GLHYDRLASE3"/>
</dbReference>
<proteinExistence type="inferred from homology"/>